<dbReference type="InterPro" id="IPR013362">
    <property type="entry name" value="Pilus_4_PilV"/>
</dbReference>
<dbReference type="PROSITE" id="PS00409">
    <property type="entry name" value="PROKAR_NTER_METHYL"/>
    <property type="match status" value="1"/>
</dbReference>
<feature type="domain" description="Type IV pilin Tt1218-like" evidence="2">
    <location>
        <begin position="32"/>
        <end position="104"/>
    </location>
</feature>
<accession>A0ABV1RML1</accession>
<name>A0ABV1RML1_9ALTE</name>
<dbReference type="Pfam" id="PF07963">
    <property type="entry name" value="N_methyl"/>
    <property type="match status" value="1"/>
</dbReference>
<dbReference type="EMBL" id="JBELOE010000284">
    <property type="protein sequence ID" value="MER2494181.1"/>
    <property type="molecule type" value="Genomic_DNA"/>
</dbReference>
<dbReference type="NCBIfam" id="TIGR02523">
    <property type="entry name" value="type_IV_pilV"/>
    <property type="match status" value="1"/>
</dbReference>
<feature type="transmembrane region" description="Helical" evidence="1">
    <location>
        <begin position="12"/>
        <end position="31"/>
    </location>
</feature>
<sequence>MRNMKRQSGFSLIELIIAMSVMAIGIVGAVATQATAKRNGVDASQRSLAVFYAHDILERMRLNKSQINDYVGTSYGTGSFSVASQVDCTANNYCTPTQLALYDTFQWHLSLIGQSVINSNGSNVGGLLKPTGCIENNDGHVTIVVSWMAREASKDAADNGSTFEKNCGETSNKRRQVTLSSHIY</sequence>
<evidence type="ECO:0000313" key="3">
    <source>
        <dbReference type="EMBL" id="MER2494181.1"/>
    </source>
</evidence>
<dbReference type="InterPro" id="IPR054402">
    <property type="entry name" value="Tt1218-like_dom"/>
</dbReference>
<keyword evidence="1" id="KW-0472">Membrane</keyword>
<dbReference type="Proteomes" id="UP001467690">
    <property type="component" value="Unassembled WGS sequence"/>
</dbReference>
<organism evidence="3 4">
    <name type="scientific">Catenovulum sediminis</name>
    <dbReference type="NCBI Taxonomy" id="1740262"/>
    <lineage>
        <taxon>Bacteria</taxon>
        <taxon>Pseudomonadati</taxon>
        <taxon>Pseudomonadota</taxon>
        <taxon>Gammaproteobacteria</taxon>
        <taxon>Alteromonadales</taxon>
        <taxon>Alteromonadaceae</taxon>
        <taxon>Catenovulum</taxon>
    </lineage>
</organism>
<keyword evidence="4" id="KW-1185">Reference proteome</keyword>
<proteinExistence type="predicted"/>
<evidence type="ECO:0000313" key="4">
    <source>
        <dbReference type="Proteomes" id="UP001467690"/>
    </source>
</evidence>
<reference evidence="3 4" key="1">
    <citation type="submission" date="2024-06" db="EMBL/GenBank/DDBJ databases">
        <authorList>
            <person name="Chen R.Y."/>
        </authorList>
    </citation>
    <scope>NUCLEOTIDE SEQUENCE [LARGE SCALE GENOMIC DNA]</scope>
    <source>
        <strain evidence="3 4">D2</strain>
    </source>
</reference>
<keyword evidence="1" id="KW-0812">Transmembrane</keyword>
<comment type="caution">
    <text evidence="3">The sequence shown here is derived from an EMBL/GenBank/DDBJ whole genome shotgun (WGS) entry which is preliminary data.</text>
</comment>
<gene>
    <name evidence="3" type="primary">pilV</name>
    <name evidence="3" type="ORF">ABS311_20075</name>
</gene>
<dbReference type="NCBIfam" id="TIGR02532">
    <property type="entry name" value="IV_pilin_GFxxxE"/>
    <property type="match status" value="1"/>
</dbReference>
<evidence type="ECO:0000259" key="2">
    <source>
        <dbReference type="Pfam" id="PF22150"/>
    </source>
</evidence>
<evidence type="ECO:0000256" key="1">
    <source>
        <dbReference type="SAM" id="Phobius"/>
    </source>
</evidence>
<protein>
    <submittedName>
        <fullName evidence="3">Type IV pilus modification protein PilV</fullName>
    </submittedName>
</protein>
<dbReference type="InterPro" id="IPR012902">
    <property type="entry name" value="N_methyl_site"/>
</dbReference>
<keyword evidence="1" id="KW-1133">Transmembrane helix</keyword>
<dbReference type="RefSeq" id="WP_350403192.1">
    <property type="nucleotide sequence ID" value="NZ_JBELOE010000284.1"/>
</dbReference>
<dbReference type="Pfam" id="PF22150">
    <property type="entry name" value="Tt1218-like"/>
    <property type="match status" value="1"/>
</dbReference>